<dbReference type="GO" id="GO:0008375">
    <property type="term" value="F:acetylglucosaminyltransferase activity"/>
    <property type="evidence" value="ECO:0007669"/>
    <property type="project" value="TreeGrafter"/>
</dbReference>
<gene>
    <name evidence="2" type="ORF">LOD99_2057</name>
</gene>
<proteinExistence type="predicted"/>
<reference evidence="2 3" key="1">
    <citation type="journal article" date="2023" name="BMC Biol.">
        <title>The compact genome of the sponge Oopsacas minuta (Hexactinellida) is lacking key metazoan core genes.</title>
        <authorList>
            <person name="Santini S."/>
            <person name="Schenkelaars Q."/>
            <person name="Jourda C."/>
            <person name="Duchesne M."/>
            <person name="Belahbib H."/>
            <person name="Rocher C."/>
            <person name="Selva M."/>
            <person name="Riesgo A."/>
            <person name="Vervoort M."/>
            <person name="Leys S.P."/>
            <person name="Kodjabachian L."/>
            <person name="Le Bivic A."/>
            <person name="Borchiellini C."/>
            <person name="Claverie J.M."/>
            <person name="Renard E."/>
        </authorList>
    </citation>
    <scope>NUCLEOTIDE SEQUENCE [LARGE SCALE GENOMIC DNA]</scope>
    <source>
        <strain evidence="2">SPO-2</strain>
    </source>
</reference>
<comment type="caution">
    <text evidence="2">The sequence shown here is derived from an EMBL/GenBank/DDBJ whole genome shotgun (WGS) entry which is preliminary data.</text>
</comment>
<protein>
    <submittedName>
        <fullName evidence="2">Alpha-1,3-mannosyl-glycoprotein 4-beta-N-acetylglucosaminyltransferase-like protein MGAT4D</fullName>
    </submittedName>
</protein>
<evidence type="ECO:0000313" key="3">
    <source>
        <dbReference type="Proteomes" id="UP001165289"/>
    </source>
</evidence>
<keyword evidence="3" id="KW-1185">Reference proteome</keyword>
<feature type="domain" description="MGAT4 conserved region" evidence="1">
    <location>
        <begin position="82"/>
        <end position="332"/>
    </location>
</feature>
<dbReference type="Pfam" id="PF04666">
    <property type="entry name" value="MGAT4_cons"/>
    <property type="match status" value="1"/>
</dbReference>
<dbReference type="AlphaFoldDB" id="A0AAV7K2T7"/>
<name>A0AAV7K2T7_9METZ</name>
<dbReference type="InterPro" id="IPR057279">
    <property type="entry name" value="MGAT4"/>
</dbReference>
<dbReference type="GO" id="GO:0005793">
    <property type="term" value="C:endoplasmic reticulum-Golgi intermediate compartment"/>
    <property type="evidence" value="ECO:0007669"/>
    <property type="project" value="TreeGrafter"/>
</dbReference>
<organism evidence="2 3">
    <name type="scientific">Oopsacas minuta</name>
    <dbReference type="NCBI Taxonomy" id="111878"/>
    <lineage>
        <taxon>Eukaryota</taxon>
        <taxon>Metazoa</taxon>
        <taxon>Porifera</taxon>
        <taxon>Hexactinellida</taxon>
        <taxon>Hexasterophora</taxon>
        <taxon>Lyssacinosida</taxon>
        <taxon>Leucopsacidae</taxon>
        <taxon>Oopsacas</taxon>
    </lineage>
</organism>
<dbReference type="GO" id="GO:0005783">
    <property type="term" value="C:endoplasmic reticulum"/>
    <property type="evidence" value="ECO:0007669"/>
    <property type="project" value="TreeGrafter"/>
</dbReference>
<dbReference type="GO" id="GO:0006487">
    <property type="term" value="P:protein N-linked glycosylation"/>
    <property type="evidence" value="ECO:0007669"/>
    <property type="project" value="TreeGrafter"/>
</dbReference>
<sequence>MNNYFNATLELDKLSGDLNVNTTPTQIQMESNTIFLTDDNTNDHKYSILNTKFNYKKPGYYHPFILLSDVSIDKFRIIPEKRRNDYKFVYGIPTVARPQKEKYLLDTLDSLLKDPASFRELNILIIIFVADIDTDRCTSITSIVTERHGELIDRGFIEILCPHPTLYPSLDNVRQTLGDPEDRFKWRSKQNLDYAFMMWYASGKGEYYLQLEDDIIASRGYTYHINDYVNKVKDDFWFVIRFTQLGFIGKLMRANDLISFVQYLLLFYTNQPSDWLLYDYTRGLICYYEDPITECPSLVKKLYLFYTPSLFQHMGTISSLKGKIQNLKDPTFKRN</sequence>
<evidence type="ECO:0000259" key="1">
    <source>
        <dbReference type="Pfam" id="PF04666"/>
    </source>
</evidence>
<dbReference type="GO" id="GO:0005795">
    <property type="term" value="C:Golgi stack"/>
    <property type="evidence" value="ECO:0007669"/>
    <property type="project" value="TreeGrafter"/>
</dbReference>
<evidence type="ECO:0000313" key="2">
    <source>
        <dbReference type="EMBL" id="KAI6655558.1"/>
    </source>
</evidence>
<dbReference type="PANTHER" id="PTHR12062:SF9">
    <property type="entry name" value="ALPHA-1,3-MANNOSYL-GLYCOPROTEIN 4-BETA-N-ACETYLGLUCOSAMINYLTRANSFERASE A, ISOFORM A"/>
    <property type="match status" value="1"/>
</dbReference>
<dbReference type="PANTHER" id="PTHR12062">
    <property type="entry name" value="N-ACETYLGLUCOSAMINYLTRANSFERASE VI"/>
    <property type="match status" value="1"/>
</dbReference>
<dbReference type="Proteomes" id="UP001165289">
    <property type="component" value="Unassembled WGS sequence"/>
</dbReference>
<dbReference type="InterPro" id="IPR006759">
    <property type="entry name" value="Glyco_transf_54"/>
</dbReference>
<dbReference type="EMBL" id="JAKMXF010000188">
    <property type="protein sequence ID" value="KAI6655558.1"/>
    <property type="molecule type" value="Genomic_DNA"/>
</dbReference>
<accession>A0AAV7K2T7</accession>